<proteinExistence type="predicted"/>
<keyword evidence="1" id="KW-1133">Transmembrane helix</keyword>
<dbReference type="InterPro" id="IPR012495">
    <property type="entry name" value="TadE-like_dom"/>
</dbReference>
<comment type="caution">
    <text evidence="3">The sequence shown here is derived from an EMBL/GenBank/DDBJ whole genome shotgun (WGS) entry which is preliminary data.</text>
</comment>
<evidence type="ECO:0000256" key="1">
    <source>
        <dbReference type="SAM" id="Phobius"/>
    </source>
</evidence>
<accession>A0A094QG15</accession>
<feature type="domain" description="TadE-like" evidence="2">
    <location>
        <begin position="17"/>
        <end position="59"/>
    </location>
</feature>
<evidence type="ECO:0000313" key="3">
    <source>
        <dbReference type="EMBL" id="KGA13271.1"/>
    </source>
</evidence>
<keyword evidence="1" id="KW-0812">Transmembrane</keyword>
<dbReference type="Pfam" id="PF07811">
    <property type="entry name" value="TadE"/>
    <property type="match status" value="1"/>
</dbReference>
<dbReference type="AlphaFoldDB" id="A0A094QG15"/>
<dbReference type="EMBL" id="JNSL01000194">
    <property type="protein sequence ID" value="KGA13271.1"/>
    <property type="molecule type" value="Genomic_DNA"/>
</dbReference>
<reference evidence="3" key="1">
    <citation type="submission" date="2014-06" db="EMBL/GenBank/DDBJ databases">
        <title>Key roles for freshwater Actinobacteria revealed by deep metagenomic sequencing.</title>
        <authorList>
            <person name="Ghai R."/>
            <person name="Mizuno C.M."/>
            <person name="Picazo A."/>
            <person name="Camacho A."/>
            <person name="Rodriguez-Valera F."/>
        </authorList>
    </citation>
    <scope>NUCLEOTIDE SEQUENCE</scope>
</reference>
<gene>
    <name evidence="3" type="ORF">GM51_20195</name>
</gene>
<keyword evidence="1" id="KW-0472">Membrane</keyword>
<organism evidence="3">
    <name type="scientific">freshwater metagenome</name>
    <dbReference type="NCBI Taxonomy" id="449393"/>
    <lineage>
        <taxon>unclassified sequences</taxon>
        <taxon>metagenomes</taxon>
        <taxon>ecological metagenomes</taxon>
    </lineage>
</organism>
<sequence length="135" mass="14051">MHSEVSRNRNELASETGSGIVGFVLVAPLVVAIFIAIGQIAMLVADKSVLNSAAVIGARTASAADASNADGRNAVLKVLSSRGAGFSPETIVITQVRNQGLTYISVAVTRKVSVPLLDREFLMTGRARAIDEASL</sequence>
<evidence type="ECO:0000259" key="2">
    <source>
        <dbReference type="Pfam" id="PF07811"/>
    </source>
</evidence>
<name>A0A094QG15_9ZZZZ</name>
<protein>
    <recommendedName>
        <fullName evidence="2">TadE-like domain-containing protein</fullName>
    </recommendedName>
</protein>
<feature type="transmembrane region" description="Helical" evidence="1">
    <location>
        <begin position="20"/>
        <end position="44"/>
    </location>
</feature>